<gene>
    <name evidence="2" type="ORF">IAC76_07670</name>
</gene>
<feature type="transmembrane region" description="Helical" evidence="1">
    <location>
        <begin position="21"/>
        <end position="41"/>
    </location>
</feature>
<organism evidence="2 3">
    <name type="scientific">Candidatus Scatousia excrementipullorum</name>
    <dbReference type="NCBI Taxonomy" id="2840936"/>
    <lineage>
        <taxon>Bacteria</taxon>
        <taxon>Candidatus Scatousia</taxon>
    </lineage>
</organism>
<comment type="caution">
    <text evidence="2">The sequence shown here is derived from an EMBL/GenBank/DDBJ whole genome shotgun (WGS) entry which is preliminary data.</text>
</comment>
<feature type="transmembrane region" description="Helical" evidence="1">
    <location>
        <begin position="123"/>
        <end position="149"/>
    </location>
</feature>
<dbReference type="EMBL" id="JADIND010000171">
    <property type="protein sequence ID" value="MBO8431249.1"/>
    <property type="molecule type" value="Genomic_DNA"/>
</dbReference>
<keyword evidence="1" id="KW-1133">Transmembrane helix</keyword>
<dbReference type="Proteomes" id="UP000823632">
    <property type="component" value="Unassembled WGS sequence"/>
</dbReference>
<evidence type="ECO:0000256" key="1">
    <source>
        <dbReference type="SAM" id="Phobius"/>
    </source>
</evidence>
<feature type="transmembrane region" description="Helical" evidence="1">
    <location>
        <begin position="211"/>
        <end position="230"/>
    </location>
</feature>
<accession>A0A9D9DTZ8</accession>
<feature type="transmembrane region" description="Helical" evidence="1">
    <location>
        <begin position="61"/>
        <end position="83"/>
    </location>
</feature>
<protein>
    <recommendedName>
        <fullName evidence="4">DUF4013 domain-containing protein</fullName>
    </recommendedName>
</protein>
<evidence type="ECO:0000313" key="2">
    <source>
        <dbReference type="EMBL" id="MBO8431249.1"/>
    </source>
</evidence>
<keyword evidence="1" id="KW-0812">Transmembrane</keyword>
<evidence type="ECO:0008006" key="4">
    <source>
        <dbReference type="Google" id="ProtNLM"/>
    </source>
</evidence>
<dbReference type="AlphaFoldDB" id="A0A9D9DTZ8"/>
<keyword evidence="1" id="KW-0472">Membrane</keyword>
<name>A0A9D9DTZ8_9BACT</name>
<reference evidence="2" key="1">
    <citation type="submission" date="2020-10" db="EMBL/GenBank/DDBJ databases">
        <authorList>
            <person name="Gilroy R."/>
        </authorList>
    </citation>
    <scope>NUCLEOTIDE SEQUENCE</scope>
    <source>
        <strain evidence="2">10192</strain>
    </source>
</reference>
<feature type="transmembrane region" description="Helical" evidence="1">
    <location>
        <begin position="185"/>
        <end position="205"/>
    </location>
</feature>
<feature type="transmembrane region" description="Helical" evidence="1">
    <location>
        <begin position="237"/>
        <end position="260"/>
    </location>
</feature>
<evidence type="ECO:0000313" key="3">
    <source>
        <dbReference type="Proteomes" id="UP000823632"/>
    </source>
</evidence>
<feature type="transmembrane region" description="Helical" evidence="1">
    <location>
        <begin position="155"/>
        <end position="173"/>
    </location>
</feature>
<sequence length="276" mass="31519">MNGGLIEGLKKIYTGSNAWKIHLWIFGLTLVMSIIICYTGAQIEVPAGKTLNELMFLEYFITQDPISGIILLIAILLLCGYMFNTINNMIKFFSLKQPDEEGKNYDIFPNLNIIEILKVLPKFIVVLLLWIIYLTIFTTICLLASAIIKVKLFKILLWIAFVIVCNPIFPIVLTKFSENYEIKSVANPLFAINILKNTFLPVWWLTIKAGLLNFLTFVIAILIAFILAIFFRFLGKLVIDCIVGVIICYTASIIQFAYYYGCAYIYDKKLKNSEED</sequence>
<reference evidence="2" key="2">
    <citation type="journal article" date="2021" name="PeerJ">
        <title>Extensive microbial diversity within the chicken gut microbiome revealed by metagenomics and culture.</title>
        <authorList>
            <person name="Gilroy R."/>
            <person name="Ravi A."/>
            <person name="Getino M."/>
            <person name="Pursley I."/>
            <person name="Horton D.L."/>
            <person name="Alikhan N.F."/>
            <person name="Baker D."/>
            <person name="Gharbi K."/>
            <person name="Hall N."/>
            <person name="Watson M."/>
            <person name="Adriaenssens E.M."/>
            <person name="Foster-Nyarko E."/>
            <person name="Jarju S."/>
            <person name="Secka A."/>
            <person name="Antonio M."/>
            <person name="Oren A."/>
            <person name="Chaudhuri R.R."/>
            <person name="La Ragione R."/>
            <person name="Hildebrand F."/>
            <person name="Pallen M.J."/>
        </authorList>
    </citation>
    <scope>NUCLEOTIDE SEQUENCE</scope>
    <source>
        <strain evidence="2">10192</strain>
    </source>
</reference>
<proteinExistence type="predicted"/>